<protein>
    <recommendedName>
        <fullName evidence="3">histone deacetylase</fullName>
        <ecNumber evidence="3">3.5.1.98</ecNumber>
    </recommendedName>
</protein>
<evidence type="ECO:0000256" key="8">
    <source>
        <dbReference type="ARBA" id="ARBA00023015"/>
    </source>
</evidence>
<evidence type="ECO:0000256" key="1">
    <source>
        <dbReference type="ARBA" id="ARBA00004123"/>
    </source>
</evidence>
<dbReference type="PIRSF" id="PIRSF037913">
    <property type="entry name" value="His_deacetylse_1"/>
    <property type="match status" value="1"/>
</dbReference>
<dbReference type="Proteomes" id="UP000694846">
    <property type="component" value="Unplaced"/>
</dbReference>
<evidence type="ECO:0000313" key="16">
    <source>
        <dbReference type="Proteomes" id="UP000694846"/>
    </source>
</evidence>
<dbReference type="GO" id="GO:0141221">
    <property type="term" value="F:histone deacetylase activity, hydrolytic mechanism"/>
    <property type="evidence" value="ECO:0007669"/>
    <property type="project" value="UniProtKB-EC"/>
</dbReference>
<proteinExistence type="inferred from homology"/>
<comment type="catalytic activity">
    <reaction evidence="12">
        <text>N(6)-(2E)-butenoyl-L-lysyl-[protein] + H2O = (2E)-2-butenoate + L-lysyl-[protein]</text>
        <dbReference type="Rhea" id="RHEA:69172"/>
        <dbReference type="Rhea" id="RHEA-COMP:9752"/>
        <dbReference type="Rhea" id="RHEA-COMP:13707"/>
        <dbReference type="ChEBI" id="CHEBI:15377"/>
        <dbReference type="ChEBI" id="CHEBI:29969"/>
        <dbReference type="ChEBI" id="CHEBI:35899"/>
        <dbReference type="ChEBI" id="CHEBI:137954"/>
    </reaction>
    <physiologicalReaction direction="left-to-right" evidence="12">
        <dbReference type="Rhea" id="RHEA:69173"/>
    </physiologicalReaction>
</comment>
<comment type="catalytic activity">
    <reaction evidence="13">
        <text>N(6)-acetyl-L-lysyl-[histone] + H2O = L-lysyl-[histone] + acetate</text>
        <dbReference type="Rhea" id="RHEA:58196"/>
        <dbReference type="Rhea" id="RHEA-COMP:9845"/>
        <dbReference type="Rhea" id="RHEA-COMP:11338"/>
        <dbReference type="ChEBI" id="CHEBI:15377"/>
        <dbReference type="ChEBI" id="CHEBI:29969"/>
        <dbReference type="ChEBI" id="CHEBI:30089"/>
        <dbReference type="ChEBI" id="CHEBI:61930"/>
        <dbReference type="EC" id="3.5.1.98"/>
    </reaction>
    <physiologicalReaction direction="left-to-right" evidence="13">
        <dbReference type="Rhea" id="RHEA:58197"/>
    </physiologicalReaction>
</comment>
<name>A0A8B8GGR5_9HEMI</name>
<keyword evidence="6" id="KW-0378">Hydrolase</keyword>
<dbReference type="PRINTS" id="PR01271">
    <property type="entry name" value="HISDACETLASE"/>
</dbReference>
<keyword evidence="8" id="KW-0805">Transcription regulation</keyword>
<dbReference type="Pfam" id="PF00850">
    <property type="entry name" value="Hist_deacetyl"/>
    <property type="match status" value="2"/>
</dbReference>
<keyword evidence="4" id="KW-0678">Repressor</keyword>
<accession>A0A8B8GGR5</accession>
<dbReference type="GeneID" id="112691652"/>
<dbReference type="EC" id="3.5.1.98" evidence="3"/>
<evidence type="ECO:0000256" key="5">
    <source>
        <dbReference type="ARBA" id="ARBA00022723"/>
    </source>
</evidence>
<evidence type="ECO:0000256" key="7">
    <source>
        <dbReference type="ARBA" id="ARBA00022853"/>
    </source>
</evidence>
<evidence type="ECO:0000259" key="15">
    <source>
        <dbReference type="Pfam" id="PF00850"/>
    </source>
</evidence>
<evidence type="ECO:0000256" key="13">
    <source>
        <dbReference type="ARBA" id="ARBA00049416"/>
    </source>
</evidence>
<evidence type="ECO:0000256" key="2">
    <source>
        <dbReference type="ARBA" id="ARBA00006457"/>
    </source>
</evidence>
<dbReference type="AlphaFoldDB" id="A0A8B8GGR5"/>
<organism evidence="16 17">
    <name type="scientific">Sipha flava</name>
    <name type="common">yellow sugarcane aphid</name>
    <dbReference type="NCBI Taxonomy" id="143950"/>
    <lineage>
        <taxon>Eukaryota</taxon>
        <taxon>Metazoa</taxon>
        <taxon>Ecdysozoa</taxon>
        <taxon>Arthropoda</taxon>
        <taxon>Hexapoda</taxon>
        <taxon>Insecta</taxon>
        <taxon>Pterygota</taxon>
        <taxon>Neoptera</taxon>
        <taxon>Paraneoptera</taxon>
        <taxon>Hemiptera</taxon>
        <taxon>Sternorrhyncha</taxon>
        <taxon>Aphidomorpha</taxon>
        <taxon>Aphidoidea</taxon>
        <taxon>Aphididae</taxon>
        <taxon>Sipha</taxon>
    </lineage>
</organism>
<keyword evidence="9" id="KW-0804">Transcription</keyword>
<dbReference type="GO" id="GO:0031507">
    <property type="term" value="P:heterochromatin formation"/>
    <property type="evidence" value="ECO:0007669"/>
    <property type="project" value="TreeGrafter"/>
</dbReference>
<feature type="domain" description="Histone deacetylase" evidence="15">
    <location>
        <begin position="118"/>
        <end position="256"/>
    </location>
</feature>
<comment type="similarity">
    <text evidence="2">Belongs to the histone deacetylase family. HD type 1 subfamily.</text>
</comment>
<evidence type="ECO:0000256" key="11">
    <source>
        <dbReference type="ARBA" id="ARBA00049136"/>
    </source>
</evidence>
<evidence type="ECO:0000256" key="4">
    <source>
        <dbReference type="ARBA" id="ARBA00022491"/>
    </source>
</evidence>
<keyword evidence="7" id="KW-0156">Chromatin regulator</keyword>
<evidence type="ECO:0000256" key="6">
    <source>
        <dbReference type="ARBA" id="ARBA00022801"/>
    </source>
</evidence>
<comment type="catalytic activity">
    <reaction evidence="11">
        <text>N(6)-acetyl-L-lysyl-[protein] + H2O = L-lysyl-[protein] + acetate</text>
        <dbReference type="Rhea" id="RHEA:58108"/>
        <dbReference type="Rhea" id="RHEA-COMP:9752"/>
        <dbReference type="Rhea" id="RHEA-COMP:10731"/>
        <dbReference type="ChEBI" id="CHEBI:15377"/>
        <dbReference type="ChEBI" id="CHEBI:29969"/>
        <dbReference type="ChEBI" id="CHEBI:30089"/>
        <dbReference type="ChEBI" id="CHEBI:61930"/>
    </reaction>
    <physiologicalReaction direction="left-to-right" evidence="11">
        <dbReference type="Rhea" id="RHEA:58109"/>
    </physiologicalReaction>
</comment>
<evidence type="ECO:0000313" key="17">
    <source>
        <dbReference type="RefSeq" id="XP_025421782.1"/>
    </source>
</evidence>
<evidence type="ECO:0000256" key="12">
    <source>
        <dbReference type="ARBA" id="ARBA00049193"/>
    </source>
</evidence>
<reference evidence="17" key="1">
    <citation type="submission" date="2025-08" db="UniProtKB">
        <authorList>
            <consortium name="RefSeq"/>
        </authorList>
    </citation>
    <scope>IDENTIFICATION</scope>
    <source>
        <tissue evidence="17">Whole body</tissue>
    </source>
</reference>
<dbReference type="RefSeq" id="XP_025421782.1">
    <property type="nucleotide sequence ID" value="XM_025565997.1"/>
</dbReference>
<dbReference type="GO" id="GO:0005634">
    <property type="term" value="C:nucleus"/>
    <property type="evidence" value="ECO:0007669"/>
    <property type="project" value="UniProtKB-SubCell"/>
</dbReference>
<dbReference type="GO" id="GO:0046872">
    <property type="term" value="F:metal ion binding"/>
    <property type="evidence" value="ECO:0007669"/>
    <property type="project" value="UniProtKB-KW"/>
</dbReference>
<evidence type="ECO:0000256" key="14">
    <source>
        <dbReference type="PIRSR" id="PIRSR037913-3"/>
    </source>
</evidence>
<dbReference type="Gene3D" id="3.40.800.20">
    <property type="entry name" value="Histone deacetylase domain"/>
    <property type="match status" value="2"/>
</dbReference>
<dbReference type="PANTHER" id="PTHR10625">
    <property type="entry name" value="HISTONE DEACETYLASE HDAC1-RELATED"/>
    <property type="match status" value="1"/>
</dbReference>
<keyword evidence="5 14" id="KW-0479">Metal-binding</keyword>
<sequence length="322" mass="35969">MDHNVCYISDSQLIEECSKIPNIGERAYLVDSLIKACNLFDHMDILNVIPSTYEDLIAFHSSAYIDFLQKLDDNNSSILEDEEEYGLGYDCPVVKNIWKFVTYISGASLTAAQALTRNGVEFAYMSTDRVLTLSLHQYEPGFYPTSGSLNDIGIDKGKYFTVNVPLKEGITDDKYISLFYKISNMVNSSYSPNCIVVQCGADSLVGDPIGGFNLTPKSLAECVKNVMKWEKPTLFLGGGGYNKANVARCWTYLTAVITGQDDTLCTDIPDNKYFSNYGPDFTLDINPGNRRDYNTPDHLDNIFNIITNNMKIVKELVSSQPI</sequence>
<keyword evidence="16" id="KW-1185">Reference proteome</keyword>
<dbReference type="InterPro" id="IPR003084">
    <property type="entry name" value="HDAC_I/II"/>
</dbReference>
<dbReference type="OrthoDB" id="73273at2759"/>
<evidence type="ECO:0000256" key="9">
    <source>
        <dbReference type="ARBA" id="ARBA00023163"/>
    </source>
</evidence>
<comment type="subcellular location">
    <subcellularLocation>
        <location evidence="1">Nucleus</location>
    </subcellularLocation>
</comment>
<dbReference type="InterPro" id="IPR037138">
    <property type="entry name" value="His_deacetylse_dom_sf"/>
</dbReference>
<feature type="domain" description="Histone deacetylase" evidence="15">
    <location>
        <begin position="28"/>
        <end position="117"/>
    </location>
</feature>
<keyword evidence="10" id="KW-0539">Nucleus</keyword>
<feature type="binding site" evidence="14">
    <location>
        <position position="202"/>
    </location>
    <ligand>
        <name>a divalent metal cation</name>
        <dbReference type="ChEBI" id="CHEBI:60240"/>
    </ligand>
</feature>
<dbReference type="PANTHER" id="PTHR10625:SF14">
    <property type="entry name" value="HISTONE DEACETYLASE 8"/>
    <property type="match status" value="1"/>
</dbReference>
<evidence type="ECO:0000256" key="10">
    <source>
        <dbReference type="ARBA" id="ARBA00023242"/>
    </source>
</evidence>
<dbReference type="SUPFAM" id="SSF52768">
    <property type="entry name" value="Arginase/deacetylase"/>
    <property type="match status" value="1"/>
</dbReference>
<gene>
    <name evidence="17" type="primary">LOC112691652</name>
</gene>
<dbReference type="InterPro" id="IPR023696">
    <property type="entry name" value="Ureohydrolase_dom_sf"/>
</dbReference>
<evidence type="ECO:0000256" key="3">
    <source>
        <dbReference type="ARBA" id="ARBA00012111"/>
    </source>
</evidence>
<dbReference type="InterPro" id="IPR023801">
    <property type="entry name" value="His_deacetylse_dom"/>
</dbReference>